<dbReference type="Proteomes" id="UP000216444">
    <property type="component" value="Unassembled WGS sequence"/>
</dbReference>
<feature type="compositionally biased region" description="Low complexity" evidence="12">
    <location>
        <begin position="21"/>
        <end position="36"/>
    </location>
</feature>
<evidence type="ECO:0000256" key="8">
    <source>
        <dbReference type="ARBA" id="ARBA00022842"/>
    </source>
</evidence>
<dbReference type="InterPro" id="IPR015797">
    <property type="entry name" value="NUDIX_hydrolase-like_dom_sf"/>
</dbReference>
<comment type="similarity">
    <text evidence="2">Belongs to the Nudix hydrolase family.</text>
</comment>
<dbReference type="GO" id="GO:0008413">
    <property type="term" value="F:8-oxo-7,8-dihydroguanosine triphosphate pyrophosphatase activity"/>
    <property type="evidence" value="ECO:0007669"/>
    <property type="project" value="TreeGrafter"/>
</dbReference>
<comment type="cofactor">
    <cofactor evidence="1">
        <name>Mg(2+)</name>
        <dbReference type="ChEBI" id="CHEBI:18420"/>
    </cofactor>
</comment>
<evidence type="ECO:0000313" key="15">
    <source>
        <dbReference type="Proteomes" id="UP000216444"/>
    </source>
</evidence>
<dbReference type="GO" id="GO:0046872">
    <property type="term" value="F:metal ion binding"/>
    <property type="evidence" value="ECO:0007669"/>
    <property type="project" value="UniProtKB-KW"/>
</dbReference>
<sequence length="178" mass="19897">MDQFDKSEEPMSDNNVQPVHESMGSMGSTQSTGETQNAAETPAKPRKQIRVVGAAIVRDGKVMCAQRGGGKQLSGKWEFPGGKIEPHETPREALHREIEEELLCEVEIGDEVCTDSYDYDFGTVTLTVFICHLLSGEPRRTEHQEFRWLHPADMPTLDWAPADHKAVSLISAMSFVRR</sequence>
<dbReference type="GO" id="GO:0006260">
    <property type="term" value="P:DNA replication"/>
    <property type="evidence" value="ECO:0007669"/>
    <property type="project" value="UniProtKB-KW"/>
</dbReference>
<feature type="region of interest" description="Disordered" evidence="12">
    <location>
        <begin position="1"/>
        <end position="47"/>
    </location>
</feature>
<evidence type="ECO:0000256" key="11">
    <source>
        <dbReference type="ARBA" id="ARBA00038905"/>
    </source>
</evidence>
<comment type="catalytic activity">
    <reaction evidence="10">
        <text>8-oxo-dGTP + H2O = 8-oxo-dGMP + diphosphate + H(+)</text>
        <dbReference type="Rhea" id="RHEA:31575"/>
        <dbReference type="ChEBI" id="CHEBI:15377"/>
        <dbReference type="ChEBI" id="CHEBI:15378"/>
        <dbReference type="ChEBI" id="CHEBI:33019"/>
        <dbReference type="ChEBI" id="CHEBI:63224"/>
        <dbReference type="ChEBI" id="CHEBI:77896"/>
        <dbReference type="EC" id="3.6.1.55"/>
    </reaction>
</comment>
<evidence type="ECO:0000256" key="10">
    <source>
        <dbReference type="ARBA" id="ARBA00035861"/>
    </source>
</evidence>
<evidence type="ECO:0000256" key="1">
    <source>
        <dbReference type="ARBA" id="ARBA00001946"/>
    </source>
</evidence>
<keyword evidence="7" id="KW-0378">Hydrolase</keyword>
<accession>A0A261FDQ3</accession>
<comment type="caution">
    <text evidence="14">The sequence shown here is derived from an EMBL/GenBank/DDBJ whole genome shotgun (WGS) entry which is preliminary data.</text>
</comment>
<evidence type="ECO:0000256" key="9">
    <source>
        <dbReference type="ARBA" id="ARBA00023204"/>
    </source>
</evidence>
<dbReference type="PANTHER" id="PTHR47707:SF1">
    <property type="entry name" value="NUDIX HYDROLASE FAMILY PROTEIN"/>
    <property type="match status" value="1"/>
</dbReference>
<keyword evidence="3" id="KW-0515">Mutator protein</keyword>
<reference evidence="14 15" key="1">
    <citation type="journal article" date="2017" name="BMC Genomics">
        <title>Comparative genomic and phylogenomic analyses of the Bifidobacteriaceae family.</title>
        <authorList>
            <person name="Lugli G.A."/>
            <person name="Milani C."/>
            <person name="Turroni F."/>
            <person name="Duranti S."/>
            <person name="Mancabelli L."/>
            <person name="Mangifesta M."/>
            <person name="Ferrario C."/>
            <person name="Modesto M."/>
            <person name="Mattarelli P."/>
            <person name="Jiri K."/>
            <person name="van Sinderen D."/>
            <person name="Ventura M."/>
        </authorList>
    </citation>
    <scope>NUCLEOTIDE SEQUENCE [LARGE SCALE GENOMIC DNA]</scope>
    <source>
        <strain evidence="14 15">DSM 100201</strain>
    </source>
</reference>
<protein>
    <recommendedName>
        <fullName evidence="11">8-oxo-dGTP diphosphatase</fullName>
        <ecNumber evidence="11">3.6.1.55</ecNumber>
    </recommendedName>
</protein>
<keyword evidence="8" id="KW-0460">Magnesium</keyword>
<evidence type="ECO:0000256" key="6">
    <source>
        <dbReference type="ARBA" id="ARBA00022763"/>
    </source>
</evidence>
<keyword evidence="5" id="KW-0479">Metal-binding</keyword>
<dbReference type="EMBL" id="MWWV01000009">
    <property type="protein sequence ID" value="OZG57300.1"/>
    <property type="molecule type" value="Genomic_DNA"/>
</dbReference>
<evidence type="ECO:0000313" key="14">
    <source>
        <dbReference type="EMBL" id="OZG57300.1"/>
    </source>
</evidence>
<evidence type="ECO:0000256" key="12">
    <source>
        <dbReference type="SAM" id="MobiDB-lite"/>
    </source>
</evidence>
<dbReference type="Pfam" id="PF00293">
    <property type="entry name" value="NUDIX"/>
    <property type="match status" value="1"/>
</dbReference>
<keyword evidence="9" id="KW-0234">DNA repair</keyword>
<evidence type="ECO:0000259" key="13">
    <source>
        <dbReference type="PROSITE" id="PS51462"/>
    </source>
</evidence>
<evidence type="ECO:0000256" key="2">
    <source>
        <dbReference type="ARBA" id="ARBA00005582"/>
    </source>
</evidence>
<evidence type="ECO:0000256" key="5">
    <source>
        <dbReference type="ARBA" id="ARBA00022723"/>
    </source>
</evidence>
<dbReference type="EC" id="3.6.1.55" evidence="11"/>
<dbReference type="GO" id="GO:0044715">
    <property type="term" value="F:8-oxo-dGDP phosphatase activity"/>
    <property type="evidence" value="ECO:0007669"/>
    <property type="project" value="TreeGrafter"/>
</dbReference>
<dbReference type="InterPro" id="IPR000086">
    <property type="entry name" value="NUDIX_hydrolase_dom"/>
</dbReference>
<dbReference type="GO" id="GO:0035539">
    <property type="term" value="F:8-oxo-7,8-dihydrodeoxyguanosine triphosphate pyrophosphatase activity"/>
    <property type="evidence" value="ECO:0007669"/>
    <property type="project" value="UniProtKB-EC"/>
</dbReference>
<organism evidence="14 15">
    <name type="scientific">Bifidobacterium tissieri</name>
    <dbReference type="NCBI Taxonomy" id="1630162"/>
    <lineage>
        <taxon>Bacteria</taxon>
        <taxon>Bacillati</taxon>
        <taxon>Actinomycetota</taxon>
        <taxon>Actinomycetes</taxon>
        <taxon>Bifidobacteriales</taxon>
        <taxon>Bifidobacteriaceae</taxon>
        <taxon>Bifidobacterium</taxon>
    </lineage>
</organism>
<dbReference type="GO" id="GO:0006281">
    <property type="term" value="P:DNA repair"/>
    <property type="evidence" value="ECO:0007669"/>
    <property type="project" value="UniProtKB-KW"/>
</dbReference>
<evidence type="ECO:0000256" key="7">
    <source>
        <dbReference type="ARBA" id="ARBA00022801"/>
    </source>
</evidence>
<dbReference type="InterPro" id="IPR047127">
    <property type="entry name" value="MutT-like"/>
</dbReference>
<dbReference type="CDD" id="cd03425">
    <property type="entry name" value="NUDIX_MutT_NudA_like"/>
    <property type="match status" value="1"/>
</dbReference>
<dbReference type="PROSITE" id="PS51462">
    <property type="entry name" value="NUDIX"/>
    <property type="match status" value="1"/>
</dbReference>
<dbReference type="GO" id="GO:0044716">
    <property type="term" value="F:8-oxo-GDP phosphatase activity"/>
    <property type="evidence" value="ECO:0007669"/>
    <property type="project" value="TreeGrafter"/>
</dbReference>
<keyword evidence="6" id="KW-0227">DNA damage</keyword>
<dbReference type="AlphaFoldDB" id="A0A261FDQ3"/>
<name>A0A261FDQ3_9BIFI</name>
<feature type="domain" description="Nudix hydrolase" evidence="13">
    <location>
        <begin position="47"/>
        <end position="174"/>
    </location>
</feature>
<evidence type="ECO:0000256" key="3">
    <source>
        <dbReference type="ARBA" id="ARBA00022457"/>
    </source>
</evidence>
<dbReference type="Gene3D" id="3.90.79.10">
    <property type="entry name" value="Nucleoside Triphosphate Pyrophosphohydrolase"/>
    <property type="match status" value="1"/>
</dbReference>
<keyword evidence="15" id="KW-1185">Reference proteome</keyword>
<evidence type="ECO:0000256" key="4">
    <source>
        <dbReference type="ARBA" id="ARBA00022705"/>
    </source>
</evidence>
<dbReference type="PANTHER" id="PTHR47707">
    <property type="entry name" value="8-OXO-DGTP DIPHOSPHATASE"/>
    <property type="match status" value="1"/>
</dbReference>
<keyword evidence="4" id="KW-0235">DNA replication</keyword>
<dbReference type="SUPFAM" id="SSF55811">
    <property type="entry name" value="Nudix"/>
    <property type="match status" value="1"/>
</dbReference>
<gene>
    <name evidence="14" type="ORF">BTIS_1394</name>
</gene>
<proteinExistence type="inferred from homology"/>